<reference evidence="10 11" key="1">
    <citation type="submission" date="2019-01" db="EMBL/GenBank/DDBJ databases">
        <title>Draft Genome and Complete Hox-Cluster Characterization of the Sterlet Sturgeon (Acipenser ruthenus).</title>
        <authorList>
            <person name="Wei Q."/>
        </authorList>
    </citation>
    <scope>NUCLEOTIDE SEQUENCE [LARGE SCALE GENOMIC DNA]</scope>
    <source>
        <strain evidence="10">WHYD16114868_AA</strain>
        <tissue evidence="10">Blood</tissue>
    </source>
</reference>
<evidence type="ECO:0000313" key="10">
    <source>
        <dbReference type="EMBL" id="RXM94874.1"/>
    </source>
</evidence>
<keyword evidence="7" id="KW-0472">Membrane</keyword>
<comment type="subcellular location">
    <subcellularLocation>
        <location evidence="1">Membrane</location>
        <topology evidence="1">Single-pass membrane protein</topology>
    </subcellularLocation>
    <subcellularLocation>
        <location evidence="2">Mitochondrion outer membrane</location>
    </subcellularLocation>
</comment>
<organism evidence="10 11">
    <name type="scientific">Acipenser ruthenus</name>
    <name type="common">Sterlet sturgeon</name>
    <dbReference type="NCBI Taxonomy" id="7906"/>
    <lineage>
        <taxon>Eukaryota</taxon>
        <taxon>Metazoa</taxon>
        <taxon>Chordata</taxon>
        <taxon>Craniata</taxon>
        <taxon>Vertebrata</taxon>
        <taxon>Euteleostomi</taxon>
        <taxon>Actinopterygii</taxon>
        <taxon>Chondrostei</taxon>
        <taxon>Acipenseriformes</taxon>
        <taxon>Acipenseridae</taxon>
        <taxon>Acipenser</taxon>
    </lineage>
</organism>
<feature type="compositionally biased region" description="Basic and acidic residues" evidence="8">
    <location>
        <begin position="226"/>
        <end position="242"/>
    </location>
</feature>
<dbReference type="InterPro" id="IPR039433">
    <property type="entry name" value="Mff-like_dom"/>
</dbReference>
<proteinExistence type="predicted"/>
<keyword evidence="3" id="KW-0812">Transmembrane</keyword>
<evidence type="ECO:0000313" key="11">
    <source>
        <dbReference type="Proteomes" id="UP000289886"/>
    </source>
</evidence>
<keyword evidence="5" id="KW-1133">Transmembrane helix</keyword>
<dbReference type="AlphaFoldDB" id="A0A444V378"/>
<name>A0A444V378_ACIRT</name>
<evidence type="ECO:0000256" key="4">
    <source>
        <dbReference type="ARBA" id="ARBA00022787"/>
    </source>
</evidence>
<feature type="region of interest" description="Disordered" evidence="8">
    <location>
        <begin position="213"/>
        <end position="244"/>
    </location>
</feature>
<feature type="domain" description="Mff-like" evidence="9">
    <location>
        <begin position="46"/>
        <end position="184"/>
    </location>
</feature>
<dbReference type="Proteomes" id="UP000289886">
    <property type="component" value="Unassembled WGS sequence"/>
</dbReference>
<evidence type="ECO:0000256" key="2">
    <source>
        <dbReference type="ARBA" id="ARBA00004294"/>
    </source>
</evidence>
<evidence type="ECO:0000256" key="7">
    <source>
        <dbReference type="ARBA" id="ARBA00023136"/>
    </source>
</evidence>
<evidence type="ECO:0000256" key="1">
    <source>
        <dbReference type="ARBA" id="ARBA00004167"/>
    </source>
</evidence>
<accession>A0A444V378</accession>
<dbReference type="GO" id="GO:0005741">
    <property type="term" value="C:mitochondrial outer membrane"/>
    <property type="evidence" value="ECO:0007669"/>
    <property type="project" value="UniProtKB-SubCell"/>
</dbReference>
<evidence type="ECO:0000256" key="8">
    <source>
        <dbReference type="SAM" id="MobiDB-lite"/>
    </source>
</evidence>
<keyword evidence="6" id="KW-0496">Mitochondrion</keyword>
<gene>
    <name evidence="10" type="ORF">EOD39_17508</name>
</gene>
<evidence type="ECO:0000256" key="5">
    <source>
        <dbReference type="ARBA" id="ARBA00022989"/>
    </source>
</evidence>
<dbReference type="Pfam" id="PF05644">
    <property type="entry name" value="Miff"/>
    <property type="match status" value="1"/>
</dbReference>
<keyword evidence="11" id="KW-1185">Reference proteome</keyword>
<keyword evidence="4" id="KW-1000">Mitochondrion outer membrane</keyword>
<sequence length="284" mass="30982">MGLTGSPANPAARRLLVCDEADKRRCFSVKLRHLESWKSCLSGPDPNLLSSHGVLNAAKYVGRQVSQRLLQAINQKFATSRDAGPPCSVPLYPSTGPDPNLLSSHGVLNAAKYVGRQVSQRLLQAINQKFATSIHDSGIVLEGEDVGVVEVLALRRQLSKMSRRLAGLEKQSAAHRQTELVLFTLLDSDATLMIHMDHKLCTDASAALQDISTGTQGGSRCYSSSKQDRKERELHHSAEQRGGKLHRHLTEPATIFLLSILFLAMGSPVRMKWGLGRADTNGSE</sequence>
<evidence type="ECO:0000259" key="9">
    <source>
        <dbReference type="Pfam" id="PF05644"/>
    </source>
</evidence>
<protein>
    <recommendedName>
        <fullName evidence="9">Mff-like domain-containing protein</fullName>
    </recommendedName>
</protein>
<dbReference type="EMBL" id="SCEB01002895">
    <property type="protein sequence ID" value="RXM94874.1"/>
    <property type="molecule type" value="Genomic_DNA"/>
</dbReference>
<evidence type="ECO:0000256" key="6">
    <source>
        <dbReference type="ARBA" id="ARBA00023128"/>
    </source>
</evidence>
<comment type="caution">
    <text evidence="10">The sequence shown here is derived from an EMBL/GenBank/DDBJ whole genome shotgun (WGS) entry which is preliminary data.</text>
</comment>
<evidence type="ECO:0000256" key="3">
    <source>
        <dbReference type="ARBA" id="ARBA00022692"/>
    </source>
</evidence>